<evidence type="ECO:0000313" key="2">
    <source>
        <dbReference type="EMBL" id="CCX10971.1"/>
    </source>
</evidence>
<proteinExistence type="predicted"/>
<accession>U4L449</accession>
<keyword evidence="3" id="KW-1185">Reference proteome</keyword>
<evidence type="ECO:0000256" key="1">
    <source>
        <dbReference type="SAM" id="MobiDB-lite"/>
    </source>
</evidence>
<organism evidence="2 3">
    <name type="scientific">Pyronema omphalodes (strain CBS 100304)</name>
    <name type="common">Pyronema confluens</name>
    <dbReference type="NCBI Taxonomy" id="1076935"/>
    <lineage>
        <taxon>Eukaryota</taxon>
        <taxon>Fungi</taxon>
        <taxon>Dikarya</taxon>
        <taxon>Ascomycota</taxon>
        <taxon>Pezizomycotina</taxon>
        <taxon>Pezizomycetes</taxon>
        <taxon>Pezizales</taxon>
        <taxon>Pyronemataceae</taxon>
        <taxon>Pyronema</taxon>
    </lineage>
</organism>
<name>U4L449_PYROM</name>
<evidence type="ECO:0000313" key="3">
    <source>
        <dbReference type="Proteomes" id="UP000018144"/>
    </source>
</evidence>
<sequence length="68" mass="7520">MKRKGELKGSVNIAIASRIHQHRHHQPSSKHHQLQARVDTGSARHNEAAQSFIKKLVESPASFVSGTT</sequence>
<dbReference type="EMBL" id="HF935579">
    <property type="protein sequence ID" value="CCX10971.1"/>
    <property type="molecule type" value="Genomic_DNA"/>
</dbReference>
<feature type="region of interest" description="Disordered" evidence="1">
    <location>
        <begin position="20"/>
        <end position="47"/>
    </location>
</feature>
<reference evidence="2 3" key="1">
    <citation type="journal article" date="2013" name="PLoS Genet.">
        <title>The genome and development-dependent transcriptomes of Pyronema confluens: a window into fungal evolution.</title>
        <authorList>
            <person name="Traeger S."/>
            <person name="Altegoer F."/>
            <person name="Freitag M."/>
            <person name="Gabaldon T."/>
            <person name="Kempken F."/>
            <person name="Kumar A."/>
            <person name="Marcet-Houben M."/>
            <person name="Poggeler S."/>
            <person name="Stajich J.E."/>
            <person name="Nowrousian M."/>
        </authorList>
    </citation>
    <scope>NUCLEOTIDE SEQUENCE [LARGE SCALE GENOMIC DNA]</scope>
    <source>
        <strain evidence="3">CBS 100304</strain>
        <tissue evidence="2">Vegetative mycelium</tissue>
    </source>
</reference>
<dbReference type="Proteomes" id="UP000018144">
    <property type="component" value="Unassembled WGS sequence"/>
</dbReference>
<feature type="compositionally biased region" description="Basic residues" evidence="1">
    <location>
        <begin position="20"/>
        <end position="34"/>
    </location>
</feature>
<gene>
    <name evidence="2" type="ORF">PCON_10565</name>
</gene>
<dbReference type="AlphaFoldDB" id="U4L449"/>
<protein>
    <submittedName>
        <fullName evidence="2">Uncharacterized protein</fullName>
    </submittedName>
</protein>